<dbReference type="AlphaFoldDB" id="A0A3A1MMF9"/>
<accession>A0A3A1MMF9</accession>
<dbReference type="SUPFAM" id="SSF89919">
    <property type="entry name" value="Ribosome-binding factor A, RbfA"/>
    <property type="match status" value="1"/>
</dbReference>
<evidence type="ECO:0000256" key="2">
    <source>
        <dbReference type="HAMAP-Rule" id="MF_00003"/>
    </source>
</evidence>
<comment type="subunit">
    <text evidence="2">Monomer. Binds 30S ribosomal subunits, but not 50S ribosomal subunits or 70S ribosomes.</text>
</comment>
<gene>
    <name evidence="2" type="primary">rbfA</name>
    <name evidence="3" type="ORF">D2A33_00515</name>
</gene>
<dbReference type="EMBL" id="QWZP01000003">
    <property type="protein sequence ID" value="RIU86143.1"/>
    <property type="molecule type" value="Genomic_DNA"/>
</dbReference>
<dbReference type="Proteomes" id="UP000265496">
    <property type="component" value="Unassembled WGS sequence"/>
</dbReference>
<dbReference type="InterPro" id="IPR015946">
    <property type="entry name" value="KH_dom-like_a/b"/>
</dbReference>
<sequence length="102" mass="12520">MFKNKKAAILIKKKLSEIFNRELIYFPYRKLIIITKVIVNYDFSLAKIYISFFPKENQYNLIKIINNKSKYYKKILFKQLRFKFKKMPNIFFKIDDSNFTNI</sequence>
<dbReference type="GO" id="GO:0005737">
    <property type="term" value="C:cytoplasm"/>
    <property type="evidence" value="ECO:0007669"/>
    <property type="project" value="UniProtKB-SubCell"/>
</dbReference>
<proteinExistence type="inferred from homology"/>
<protein>
    <recommendedName>
        <fullName evidence="2">Ribosome-binding factor A</fullName>
    </recommendedName>
</protein>
<name>A0A3A1MMF9_9FLAO</name>
<dbReference type="InterPro" id="IPR023799">
    <property type="entry name" value="RbfA_dom_sf"/>
</dbReference>
<comment type="function">
    <text evidence="2">One of several proteins that assist in the late maturation steps of the functional core of the 30S ribosomal subunit. Associates with free 30S ribosomal subunits (but not with 30S subunits that are part of 70S ribosomes or polysomes). Required for efficient processing of 16S rRNA. May interact with the 5'-terminal helix region of 16S rRNA.</text>
</comment>
<dbReference type="InterPro" id="IPR000238">
    <property type="entry name" value="RbfA"/>
</dbReference>
<dbReference type="RefSeq" id="WP_158366056.1">
    <property type="nucleotide sequence ID" value="NZ_QWZP01000003.1"/>
</dbReference>
<dbReference type="GO" id="GO:0030490">
    <property type="term" value="P:maturation of SSU-rRNA"/>
    <property type="evidence" value="ECO:0007669"/>
    <property type="project" value="UniProtKB-UniRule"/>
</dbReference>
<comment type="caution">
    <text evidence="3">The sequence shown here is derived from an EMBL/GenBank/DDBJ whole genome shotgun (WGS) entry which is preliminary data.</text>
</comment>
<evidence type="ECO:0000256" key="1">
    <source>
        <dbReference type="ARBA" id="ARBA00022517"/>
    </source>
</evidence>
<organism evidence="3 4">
    <name type="scientific">Candidatus Karelsulcia muelleri</name>
    <dbReference type="NCBI Taxonomy" id="336810"/>
    <lineage>
        <taxon>Bacteria</taxon>
        <taxon>Pseudomonadati</taxon>
        <taxon>Bacteroidota</taxon>
        <taxon>Flavobacteriia</taxon>
        <taxon>Flavobacteriales</taxon>
        <taxon>Candidatus Karelsulcia</taxon>
    </lineage>
</organism>
<keyword evidence="2" id="KW-0963">Cytoplasm</keyword>
<evidence type="ECO:0000313" key="3">
    <source>
        <dbReference type="EMBL" id="RIU86143.1"/>
    </source>
</evidence>
<dbReference type="Pfam" id="PF02033">
    <property type="entry name" value="RBFA"/>
    <property type="match status" value="1"/>
</dbReference>
<evidence type="ECO:0000313" key="4">
    <source>
        <dbReference type="Proteomes" id="UP000265496"/>
    </source>
</evidence>
<reference evidence="4" key="1">
    <citation type="submission" date="2018-08" db="EMBL/GenBank/DDBJ databases">
        <authorList>
            <person name="Dai Z."/>
        </authorList>
    </citation>
    <scope>NUCLEOTIDE SEQUENCE [LARGE SCALE GENOMIC DNA]</scope>
    <source>
        <strain evidence="4">KPTW1</strain>
    </source>
</reference>
<keyword evidence="1 2" id="KW-0690">Ribosome biogenesis</keyword>
<comment type="subcellular location">
    <subcellularLocation>
        <location evidence="2">Cytoplasm</location>
    </subcellularLocation>
</comment>
<reference evidence="3 4" key="2">
    <citation type="submission" date="2018-10" db="EMBL/GenBank/DDBJ databases">
        <title>Draft genome sequence of Candidatus Sulcia muelleri from Kolla paulula, a vector of Xylella fastidiosa causing Pierces disease of grapevine in Taiwan.</title>
        <authorList>
            <person name="Shih H.-T."/>
        </authorList>
    </citation>
    <scope>NUCLEOTIDE SEQUENCE [LARGE SCALE GENOMIC DNA]</scope>
    <source>
        <strain evidence="3 4">KPTW1</strain>
    </source>
</reference>
<dbReference type="HAMAP" id="MF_00003">
    <property type="entry name" value="RbfA"/>
    <property type="match status" value="1"/>
</dbReference>
<comment type="similarity">
    <text evidence="2">Belongs to the RbfA family.</text>
</comment>
<dbReference type="Gene3D" id="3.30.300.20">
    <property type="match status" value="1"/>
</dbReference>